<evidence type="ECO:0000313" key="2">
    <source>
        <dbReference type="EMBL" id="CAL0322906.1"/>
    </source>
</evidence>
<protein>
    <submittedName>
        <fullName evidence="2">Uncharacterized protein</fullName>
    </submittedName>
</protein>
<keyword evidence="3" id="KW-1185">Reference proteome</keyword>
<organism evidence="2 3">
    <name type="scientific">Lupinus luteus</name>
    <name type="common">European yellow lupine</name>
    <dbReference type="NCBI Taxonomy" id="3873"/>
    <lineage>
        <taxon>Eukaryota</taxon>
        <taxon>Viridiplantae</taxon>
        <taxon>Streptophyta</taxon>
        <taxon>Embryophyta</taxon>
        <taxon>Tracheophyta</taxon>
        <taxon>Spermatophyta</taxon>
        <taxon>Magnoliopsida</taxon>
        <taxon>eudicotyledons</taxon>
        <taxon>Gunneridae</taxon>
        <taxon>Pentapetalae</taxon>
        <taxon>rosids</taxon>
        <taxon>fabids</taxon>
        <taxon>Fabales</taxon>
        <taxon>Fabaceae</taxon>
        <taxon>Papilionoideae</taxon>
        <taxon>50 kb inversion clade</taxon>
        <taxon>genistoids sensu lato</taxon>
        <taxon>core genistoids</taxon>
        <taxon>Genisteae</taxon>
        <taxon>Lupinus</taxon>
    </lineage>
</organism>
<evidence type="ECO:0000313" key="3">
    <source>
        <dbReference type="Proteomes" id="UP001497480"/>
    </source>
</evidence>
<accession>A0AAV1XMB5</accession>
<comment type="caution">
    <text evidence="2">The sequence shown here is derived from an EMBL/GenBank/DDBJ whole genome shotgun (WGS) entry which is preliminary data.</text>
</comment>
<dbReference type="AlphaFoldDB" id="A0AAV1XMB5"/>
<name>A0AAV1XMB5_LUPLU</name>
<dbReference type="Proteomes" id="UP001497480">
    <property type="component" value="Unassembled WGS sequence"/>
</dbReference>
<proteinExistence type="predicted"/>
<reference evidence="2 3" key="1">
    <citation type="submission" date="2024-03" db="EMBL/GenBank/DDBJ databases">
        <authorList>
            <person name="Martinez-Hernandez J."/>
        </authorList>
    </citation>
    <scope>NUCLEOTIDE SEQUENCE [LARGE SCALE GENOMIC DNA]</scope>
</reference>
<dbReference type="EMBL" id="CAXHTB010000016">
    <property type="protein sequence ID" value="CAL0322906.1"/>
    <property type="molecule type" value="Genomic_DNA"/>
</dbReference>
<feature type="region of interest" description="Disordered" evidence="1">
    <location>
        <begin position="65"/>
        <end position="95"/>
    </location>
</feature>
<sequence>MGAPELNWMHKGEENDTESLFGASTNALGLGNPYITSLDDKDDYQLIPHVGVPRHILWKDMTSFTREGEASDPSQTKGADPSRVDPLSQSQDPRSTPSTIILAACLVAREFYARRLANDEHTVMLQRFNFHHIDMVMG</sequence>
<gene>
    <name evidence="2" type="ORF">LLUT_LOCUS23966</name>
</gene>
<evidence type="ECO:0000256" key="1">
    <source>
        <dbReference type="SAM" id="MobiDB-lite"/>
    </source>
</evidence>